<accession>A0A371HL28</accession>
<evidence type="ECO:0000313" key="1">
    <source>
        <dbReference type="EMBL" id="RDY03506.1"/>
    </source>
</evidence>
<comment type="caution">
    <text evidence="1">The sequence shown here is derived from an EMBL/GenBank/DDBJ whole genome shotgun (WGS) entry which is preliminary data.</text>
</comment>
<keyword evidence="2" id="KW-1185">Reference proteome</keyword>
<name>A0A371HL28_MUCPR</name>
<evidence type="ECO:0008006" key="3">
    <source>
        <dbReference type="Google" id="ProtNLM"/>
    </source>
</evidence>
<gene>
    <name evidence="1" type="ORF">CR513_12910</name>
</gene>
<sequence>MSTLMRSTSILSLDETNKKVDQTSYRGMIDSLLYLTSSRPNIMFSVCLCACFQFDPRESHLTIVLLILVCAIKNLISTNLKKEKELLEDSTSLELAIVHTTLKISEPSPSSPIQPIVQTVLDNPTQITIQTPSDDYIVHKPMDSPDPITILKKE</sequence>
<reference evidence="1" key="1">
    <citation type="submission" date="2018-05" db="EMBL/GenBank/DDBJ databases">
        <title>Draft genome of Mucuna pruriens seed.</title>
        <authorList>
            <person name="Nnadi N.E."/>
            <person name="Vos R."/>
            <person name="Hasami M.H."/>
            <person name="Devisetty U.K."/>
            <person name="Aguiy J.C."/>
        </authorList>
    </citation>
    <scope>NUCLEOTIDE SEQUENCE [LARGE SCALE GENOMIC DNA]</scope>
    <source>
        <strain evidence="1">JCA_2017</strain>
    </source>
</reference>
<organism evidence="1 2">
    <name type="scientific">Mucuna pruriens</name>
    <name type="common">Velvet bean</name>
    <name type="synonym">Dolichos pruriens</name>
    <dbReference type="NCBI Taxonomy" id="157652"/>
    <lineage>
        <taxon>Eukaryota</taxon>
        <taxon>Viridiplantae</taxon>
        <taxon>Streptophyta</taxon>
        <taxon>Embryophyta</taxon>
        <taxon>Tracheophyta</taxon>
        <taxon>Spermatophyta</taxon>
        <taxon>Magnoliopsida</taxon>
        <taxon>eudicotyledons</taxon>
        <taxon>Gunneridae</taxon>
        <taxon>Pentapetalae</taxon>
        <taxon>rosids</taxon>
        <taxon>fabids</taxon>
        <taxon>Fabales</taxon>
        <taxon>Fabaceae</taxon>
        <taxon>Papilionoideae</taxon>
        <taxon>50 kb inversion clade</taxon>
        <taxon>NPAAA clade</taxon>
        <taxon>indigoferoid/millettioid clade</taxon>
        <taxon>Phaseoleae</taxon>
        <taxon>Mucuna</taxon>
    </lineage>
</organism>
<dbReference type="PANTHER" id="PTHR11439">
    <property type="entry name" value="GAG-POL-RELATED RETROTRANSPOSON"/>
    <property type="match status" value="1"/>
</dbReference>
<dbReference type="OrthoDB" id="1711781at2759"/>
<feature type="non-terminal residue" evidence="1">
    <location>
        <position position="1"/>
    </location>
</feature>
<evidence type="ECO:0000313" key="2">
    <source>
        <dbReference type="Proteomes" id="UP000257109"/>
    </source>
</evidence>
<dbReference type="PANTHER" id="PTHR11439:SF483">
    <property type="entry name" value="PEPTIDE SYNTHASE GLIP-LIKE, PUTATIVE (AFU_ORTHOLOGUE AFUA_3G12920)-RELATED"/>
    <property type="match status" value="1"/>
</dbReference>
<dbReference type="Proteomes" id="UP000257109">
    <property type="component" value="Unassembled WGS sequence"/>
</dbReference>
<proteinExistence type="predicted"/>
<dbReference type="EMBL" id="QJKJ01002288">
    <property type="protein sequence ID" value="RDY03506.1"/>
    <property type="molecule type" value="Genomic_DNA"/>
</dbReference>
<protein>
    <recommendedName>
        <fullName evidence="3">Mitochondrial protein</fullName>
    </recommendedName>
</protein>
<dbReference type="AlphaFoldDB" id="A0A371HL28"/>